<evidence type="ECO:0000256" key="4">
    <source>
        <dbReference type="ARBA" id="ARBA00022540"/>
    </source>
</evidence>
<dbReference type="AlphaFoldDB" id="A0A812V722"/>
<proteinExistence type="inferred from homology"/>
<feature type="region of interest" description="Disordered" evidence="7">
    <location>
        <begin position="114"/>
        <end position="137"/>
    </location>
</feature>
<sequence length="219" mass="24176">MTLRFRRFRLTLLAWDCRRRLFSPGSTSPGAGMAHGGGRAPHLSQSSMVTRRHVWIPIVFLLGLPLTLVSVASTNCVPRSGSSAASSRTLQSSIYVGRTPKDSDGMVASRISRQAKAVGGPKGRRKDTKKQVQVQKERKKRDNVIELEGKVLVHSRNIFKVLLSNGAEVQCTLAGKLRMNNIKVMEGDAVTVEMSPFDLTKGRIVFRTIKFPGEDEEDT</sequence>
<evidence type="ECO:0000256" key="1">
    <source>
        <dbReference type="ARBA" id="ARBA00003935"/>
    </source>
</evidence>
<dbReference type="PANTHER" id="PTHR33370">
    <property type="entry name" value="TRANSLATION INITIATION FACTOR IF-1, CHLOROPLASTIC"/>
    <property type="match status" value="1"/>
</dbReference>
<protein>
    <submittedName>
        <fullName evidence="9">InfA protein</fullName>
    </submittedName>
</protein>
<dbReference type="PANTHER" id="PTHR33370:SF1">
    <property type="entry name" value="TRANSLATION INITIATION FACTOR IF-1, CHLOROPLASTIC"/>
    <property type="match status" value="1"/>
</dbReference>
<reference evidence="9" key="1">
    <citation type="submission" date="2021-02" db="EMBL/GenBank/DDBJ databases">
        <authorList>
            <person name="Dougan E. K."/>
            <person name="Rhodes N."/>
            <person name="Thang M."/>
            <person name="Chan C."/>
        </authorList>
    </citation>
    <scope>NUCLEOTIDE SEQUENCE</scope>
</reference>
<evidence type="ECO:0000256" key="5">
    <source>
        <dbReference type="ARBA" id="ARBA00022917"/>
    </source>
</evidence>
<feature type="domain" description="S1-like" evidence="8">
    <location>
        <begin position="159"/>
        <end position="209"/>
    </location>
</feature>
<dbReference type="EMBL" id="CAJNJA010028431">
    <property type="protein sequence ID" value="CAE7602091.1"/>
    <property type="molecule type" value="Genomic_DNA"/>
</dbReference>
<dbReference type="InterPro" id="IPR006196">
    <property type="entry name" value="RNA-binding_domain_S1_IF1"/>
</dbReference>
<dbReference type="Pfam" id="PF01176">
    <property type="entry name" value="eIF-1a"/>
    <property type="match status" value="1"/>
</dbReference>
<dbReference type="GO" id="GO:0003723">
    <property type="term" value="F:RNA binding"/>
    <property type="evidence" value="ECO:0007669"/>
    <property type="project" value="InterPro"/>
</dbReference>
<keyword evidence="10" id="KW-1185">Reference proteome</keyword>
<dbReference type="GO" id="GO:0043022">
    <property type="term" value="F:ribosome binding"/>
    <property type="evidence" value="ECO:0007669"/>
    <property type="project" value="TreeGrafter"/>
</dbReference>
<dbReference type="InterPro" id="IPR012340">
    <property type="entry name" value="NA-bd_OB-fold"/>
</dbReference>
<comment type="subunit">
    <text evidence="3">Component of the 30S ribosomal translation pre-initiation complex which assembles on the 30S ribosome in the order IF-2 and IF-3, IF-1 and N-formylmethionyl-tRNA(fMet); mRNA recruitment can occur at any time during PIC assembly.</text>
</comment>
<comment type="caution">
    <text evidence="9">The sequence shown here is derived from an EMBL/GenBank/DDBJ whole genome shotgun (WGS) entry which is preliminary data.</text>
</comment>
<name>A0A812V722_9DINO</name>
<evidence type="ECO:0000313" key="9">
    <source>
        <dbReference type="EMBL" id="CAE7602091.1"/>
    </source>
</evidence>
<gene>
    <name evidence="9" type="primary">infA</name>
    <name evidence="9" type="ORF">SNEC2469_LOCUS17239</name>
</gene>
<organism evidence="9 10">
    <name type="scientific">Symbiodinium necroappetens</name>
    <dbReference type="NCBI Taxonomy" id="1628268"/>
    <lineage>
        <taxon>Eukaryota</taxon>
        <taxon>Sar</taxon>
        <taxon>Alveolata</taxon>
        <taxon>Dinophyceae</taxon>
        <taxon>Suessiales</taxon>
        <taxon>Symbiodiniaceae</taxon>
        <taxon>Symbiodinium</taxon>
    </lineage>
</organism>
<evidence type="ECO:0000259" key="8">
    <source>
        <dbReference type="PROSITE" id="PS50832"/>
    </source>
</evidence>
<keyword evidence="5 6" id="KW-0648">Protein biosynthesis</keyword>
<dbReference type="Proteomes" id="UP000601435">
    <property type="component" value="Unassembled WGS sequence"/>
</dbReference>
<evidence type="ECO:0000256" key="3">
    <source>
        <dbReference type="ARBA" id="ARBA00011599"/>
    </source>
</evidence>
<dbReference type="HAMAP" id="MF_00075">
    <property type="entry name" value="IF_1"/>
    <property type="match status" value="1"/>
</dbReference>
<evidence type="ECO:0000313" key="10">
    <source>
        <dbReference type="Proteomes" id="UP000601435"/>
    </source>
</evidence>
<dbReference type="OrthoDB" id="426523at2759"/>
<comment type="function">
    <text evidence="1">One of the essential components for the initiation of protein synthesis. Stabilizes the binding of IF-2 and IF-3 on the 30S subunit to which N-formylmethionyl-tRNA(fMet) subsequently binds. Helps modulate mRNA selection, yielding the 30S pre-initiation complex (PIC). Upon addition of the 50S ribosomal subunit IF-1, IF-2 and IF-3 are released leaving the mature 70S translation initiation complex.</text>
</comment>
<dbReference type="GO" id="GO:0003743">
    <property type="term" value="F:translation initiation factor activity"/>
    <property type="evidence" value="ECO:0007669"/>
    <property type="project" value="UniProtKB-UniRule"/>
</dbReference>
<dbReference type="CDD" id="cd04451">
    <property type="entry name" value="S1_IF1"/>
    <property type="match status" value="1"/>
</dbReference>
<comment type="similarity">
    <text evidence="2">Belongs to the IF-1 family.</text>
</comment>
<evidence type="ECO:0000256" key="7">
    <source>
        <dbReference type="SAM" id="MobiDB-lite"/>
    </source>
</evidence>
<dbReference type="GO" id="GO:0005829">
    <property type="term" value="C:cytosol"/>
    <property type="evidence" value="ECO:0007669"/>
    <property type="project" value="TreeGrafter"/>
</dbReference>
<evidence type="ECO:0000256" key="6">
    <source>
        <dbReference type="PROSITE-ProRule" id="PRU00181"/>
    </source>
</evidence>
<dbReference type="PROSITE" id="PS50832">
    <property type="entry name" value="S1_IF1_TYPE"/>
    <property type="match status" value="1"/>
</dbReference>
<evidence type="ECO:0000256" key="2">
    <source>
        <dbReference type="ARBA" id="ARBA00010939"/>
    </source>
</evidence>
<accession>A0A812V722</accession>
<dbReference type="NCBIfam" id="TIGR00008">
    <property type="entry name" value="infA"/>
    <property type="match status" value="1"/>
</dbReference>
<dbReference type="InterPro" id="IPR004368">
    <property type="entry name" value="TIF_IF1"/>
</dbReference>
<dbReference type="SUPFAM" id="SSF50249">
    <property type="entry name" value="Nucleic acid-binding proteins"/>
    <property type="match status" value="1"/>
</dbReference>
<dbReference type="Gene3D" id="2.40.50.140">
    <property type="entry name" value="Nucleic acid-binding proteins"/>
    <property type="match status" value="1"/>
</dbReference>
<keyword evidence="4 6" id="KW-0396">Initiation factor</keyword>